<feature type="chain" id="PRO_5042186333" evidence="4">
    <location>
        <begin position="26"/>
        <end position="575"/>
    </location>
</feature>
<evidence type="ECO:0000256" key="2">
    <source>
        <dbReference type="ARBA" id="ARBA00022679"/>
    </source>
</evidence>
<dbReference type="Proteomes" id="UP001190700">
    <property type="component" value="Unassembled WGS sequence"/>
</dbReference>
<dbReference type="InterPro" id="IPR002213">
    <property type="entry name" value="UDP_glucos_trans"/>
</dbReference>
<gene>
    <name evidence="5" type="ORF">CYMTET_8214</name>
</gene>
<dbReference type="PANTHER" id="PTHR48043:SF145">
    <property type="entry name" value="FI06409P-RELATED"/>
    <property type="match status" value="1"/>
</dbReference>
<keyword evidence="3" id="KW-0472">Membrane</keyword>
<accession>A0AAE0LGQ3</accession>
<evidence type="ECO:0000313" key="6">
    <source>
        <dbReference type="Proteomes" id="UP001190700"/>
    </source>
</evidence>
<dbReference type="InterPro" id="IPR050271">
    <property type="entry name" value="UDP-glycosyltransferase"/>
</dbReference>
<keyword evidence="6" id="KW-1185">Reference proteome</keyword>
<dbReference type="Pfam" id="PF00201">
    <property type="entry name" value="UDPGT"/>
    <property type="match status" value="1"/>
</dbReference>
<keyword evidence="3" id="KW-1133">Transmembrane helix</keyword>
<evidence type="ECO:0000256" key="3">
    <source>
        <dbReference type="SAM" id="Phobius"/>
    </source>
</evidence>
<protein>
    <submittedName>
        <fullName evidence="5">Uncharacterized protein</fullName>
    </submittedName>
</protein>
<proteinExistence type="predicted"/>
<evidence type="ECO:0000256" key="1">
    <source>
        <dbReference type="ARBA" id="ARBA00022676"/>
    </source>
</evidence>
<dbReference type="PANTHER" id="PTHR48043">
    <property type="entry name" value="EG:EG0003.4 PROTEIN-RELATED"/>
    <property type="match status" value="1"/>
</dbReference>
<dbReference type="EMBL" id="LGRX02002492">
    <property type="protein sequence ID" value="KAK3284120.1"/>
    <property type="molecule type" value="Genomic_DNA"/>
</dbReference>
<evidence type="ECO:0000313" key="5">
    <source>
        <dbReference type="EMBL" id="KAK3284120.1"/>
    </source>
</evidence>
<keyword evidence="1" id="KW-0328">Glycosyltransferase</keyword>
<name>A0AAE0LGQ3_9CHLO</name>
<feature type="transmembrane region" description="Helical" evidence="3">
    <location>
        <begin position="531"/>
        <end position="556"/>
    </location>
</feature>
<comment type="caution">
    <text evidence="5">The sequence shown here is derived from an EMBL/GenBank/DDBJ whole genome shotgun (WGS) entry which is preliminary data.</text>
</comment>
<dbReference type="Gene3D" id="3.40.50.2000">
    <property type="entry name" value="Glycogen Phosphorylase B"/>
    <property type="match status" value="2"/>
</dbReference>
<organism evidence="5 6">
    <name type="scientific">Cymbomonas tetramitiformis</name>
    <dbReference type="NCBI Taxonomy" id="36881"/>
    <lineage>
        <taxon>Eukaryota</taxon>
        <taxon>Viridiplantae</taxon>
        <taxon>Chlorophyta</taxon>
        <taxon>Pyramimonadophyceae</taxon>
        <taxon>Pyramimonadales</taxon>
        <taxon>Pyramimonadaceae</taxon>
        <taxon>Cymbomonas</taxon>
    </lineage>
</organism>
<feature type="signal peptide" evidence="4">
    <location>
        <begin position="1"/>
        <end position="25"/>
    </location>
</feature>
<keyword evidence="3" id="KW-0812">Transmembrane</keyword>
<sequence>MRKRLPLALALLLTSLLTTLQLTEGLKVLAFSGLMKSHAIAFVPVLEELQARGHTVVFGIPNDKEGRSWFADRSSLTPLMQQVKIRHFSSAGDVKKSTAVDVKTLSFSEYLSLIVDTVVNYRRLVEDPMYSMDESVSSMLESEKPDVIFSSFLLFGVTEILQRQTIPWVSFVHVPALAEFVTFEDDHGLNSRLPCAWLSPVTIQELKASFWARVKNQLAHIFCELWINHLVLPIFNSIRHDRYGATEDAGNFGDLTARPAPVQVALGGGPLTLPLSSSVPHTLHLVGALQSSSEAAVDNSTLPAPLDEWLDTVGAAYGMVIYVGMGTQFVFTPKSCLAFTTHTLQLLTKHKDFRVLWSLPQEQQDSLRQSCLDSFFYALQDSSQVRLEAFVPQSQLLKHPSVRIFLSHCGWGGVTDAINAGVPVLAYPSRADQFANAARLTESGAAILLQADFSNVLEASEHMLSTITAFSKSVVHVREAMQRLGGLERVVKVIEAAQQGQLLEEPQELRDVRERADPFFESSLPYHEARQAAFCVLACVLLMASLFTILSMLFLYKFLRFLFRSSCTKVELKTE</sequence>
<dbReference type="AlphaFoldDB" id="A0AAE0LGQ3"/>
<keyword evidence="4" id="KW-0732">Signal</keyword>
<evidence type="ECO:0000256" key="4">
    <source>
        <dbReference type="SAM" id="SignalP"/>
    </source>
</evidence>
<dbReference type="SUPFAM" id="SSF53756">
    <property type="entry name" value="UDP-Glycosyltransferase/glycogen phosphorylase"/>
    <property type="match status" value="1"/>
</dbReference>
<dbReference type="GO" id="GO:0008194">
    <property type="term" value="F:UDP-glycosyltransferase activity"/>
    <property type="evidence" value="ECO:0007669"/>
    <property type="project" value="InterPro"/>
</dbReference>
<keyword evidence="2" id="KW-0808">Transferase</keyword>
<reference evidence="5 6" key="1">
    <citation type="journal article" date="2015" name="Genome Biol. Evol.">
        <title>Comparative Genomics of a Bacterivorous Green Alga Reveals Evolutionary Causalities and Consequences of Phago-Mixotrophic Mode of Nutrition.</title>
        <authorList>
            <person name="Burns J.A."/>
            <person name="Paasch A."/>
            <person name="Narechania A."/>
            <person name="Kim E."/>
        </authorList>
    </citation>
    <scope>NUCLEOTIDE SEQUENCE [LARGE SCALE GENOMIC DNA]</scope>
    <source>
        <strain evidence="5 6">PLY_AMNH</strain>
    </source>
</reference>
<dbReference type="CDD" id="cd03784">
    <property type="entry name" value="GT1_Gtf-like"/>
    <property type="match status" value="1"/>
</dbReference>